<evidence type="ECO:0000259" key="8">
    <source>
        <dbReference type="Pfam" id="PF02706"/>
    </source>
</evidence>
<dbReference type="AlphaFoldDB" id="A0A318J262"/>
<evidence type="ECO:0000259" key="9">
    <source>
        <dbReference type="Pfam" id="PF13807"/>
    </source>
</evidence>
<evidence type="ECO:0000256" key="3">
    <source>
        <dbReference type="ARBA" id="ARBA00022692"/>
    </source>
</evidence>
<evidence type="ECO:0000256" key="5">
    <source>
        <dbReference type="ARBA" id="ARBA00023136"/>
    </source>
</evidence>
<dbReference type="EMBL" id="QJKC01000024">
    <property type="protein sequence ID" value="PXX41715.1"/>
    <property type="molecule type" value="Genomic_DNA"/>
</dbReference>
<feature type="domain" description="Polysaccharide chain length determinant N-terminal" evidence="8">
    <location>
        <begin position="16"/>
        <end position="113"/>
    </location>
</feature>
<evidence type="ECO:0000256" key="1">
    <source>
        <dbReference type="ARBA" id="ARBA00004651"/>
    </source>
</evidence>
<dbReference type="Pfam" id="PF13807">
    <property type="entry name" value="GNVR"/>
    <property type="match status" value="1"/>
</dbReference>
<feature type="transmembrane region" description="Helical" evidence="7">
    <location>
        <begin position="353"/>
        <end position="373"/>
    </location>
</feature>
<name>A0A318J262_9NEIS</name>
<dbReference type="OrthoDB" id="8884120at2"/>
<gene>
    <name evidence="10" type="ORF">DFR38_12438</name>
</gene>
<evidence type="ECO:0000313" key="10">
    <source>
        <dbReference type="EMBL" id="PXX41715.1"/>
    </source>
</evidence>
<evidence type="ECO:0000256" key="2">
    <source>
        <dbReference type="ARBA" id="ARBA00022475"/>
    </source>
</evidence>
<comment type="caution">
    <text evidence="10">The sequence shown here is derived from an EMBL/GenBank/DDBJ whole genome shotgun (WGS) entry which is preliminary data.</text>
</comment>
<dbReference type="GO" id="GO:0005886">
    <property type="term" value="C:plasma membrane"/>
    <property type="evidence" value="ECO:0007669"/>
    <property type="project" value="UniProtKB-SubCell"/>
</dbReference>
<keyword evidence="5 7" id="KW-0472">Membrane</keyword>
<feature type="coiled-coil region" evidence="6">
    <location>
        <begin position="186"/>
        <end position="213"/>
    </location>
</feature>
<feature type="transmembrane region" description="Helical" evidence="7">
    <location>
        <begin position="32"/>
        <end position="51"/>
    </location>
</feature>
<dbReference type="InterPro" id="IPR032807">
    <property type="entry name" value="GNVR"/>
</dbReference>
<dbReference type="PANTHER" id="PTHR32309:SF13">
    <property type="entry name" value="FERRIC ENTEROBACTIN TRANSPORT PROTEIN FEPE"/>
    <property type="match status" value="1"/>
</dbReference>
<protein>
    <submittedName>
        <fullName evidence="10">Uncharacterized protein involved in exopolysaccharide biosynthesis</fullName>
    </submittedName>
</protein>
<dbReference type="Pfam" id="PF02706">
    <property type="entry name" value="Wzz"/>
    <property type="match status" value="1"/>
</dbReference>
<keyword evidence="2" id="KW-1003">Cell membrane</keyword>
<evidence type="ECO:0000256" key="6">
    <source>
        <dbReference type="SAM" id="Coils"/>
    </source>
</evidence>
<proteinExistence type="predicted"/>
<keyword evidence="11" id="KW-1185">Reference proteome</keyword>
<evidence type="ECO:0000256" key="7">
    <source>
        <dbReference type="SAM" id="Phobius"/>
    </source>
</evidence>
<reference evidence="10 11" key="1">
    <citation type="submission" date="2018-05" db="EMBL/GenBank/DDBJ databases">
        <title>Genomic Encyclopedia of Type Strains, Phase IV (KMG-IV): sequencing the most valuable type-strain genomes for metagenomic binning, comparative biology and taxonomic classification.</title>
        <authorList>
            <person name="Goeker M."/>
        </authorList>
    </citation>
    <scope>NUCLEOTIDE SEQUENCE [LARGE SCALE GENOMIC DNA]</scope>
    <source>
        <strain evidence="10 11">DSM 25134</strain>
    </source>
</reference>
<sequence length="402" mass="44049">MTDTTREAAQVPVETEMDLLAALTVILKHKKMIAASTLGLSSAALLASLLMTPIYTATSRIMPPQQQSSTLTAMLGQLGSLAGAAGSIAGLKNPNDLYVGMLQSQSVADNLIRRFNLQQRYEAKTMIDTREKLSRVVDILSGKDSLITVSVDDKDPKFAATLANAYVEELSKVTQRLAVTDAAKRRLFFEQQLKETKDKLADAEVALKKTQEQTGILQPEGQIQVIVSNMAQLRAGIASKEVELSAMRSFATAQNPNLLKTEQELQAMRAQLAKLEQNQAAKGADIFVPTGKLPESGMEYIRRLRDVKYYETMFELMAKQFESAKLDESKDSSSIQVLDTATAPDKKSKPKRALICIAGFITGLFFGLLGAFVREAYIISRSSDQNGRWKALAAAWKSQKSS</sequence>
<feature type="domain" description="Tyrosine-protein kinase G-rich" evidence="9">
    <location>
        <begin position="299"/>
        <end position="376"/>
    </location>
</feature>
<evidence type="ECO:0000313" key="11">
    <source>
        <dbReference type="Proteomes" id="UP000248395"/>
    </source>
</evidence>
<accession>A0A318J262</accession>
<dbReference type="GO" id="GO:0004713">
    <property type="term" value="F:protein tyrosine kinase activity"/>
    <property type="evidence" value="ECO:0007669"/>
    <property type="project" value="TreeGrafter"/>
</dbReference>
<organism evidence="10 11">
    <name type="scientific">Aquitalea magnusonii</name>
    <dbReference type="NCBI Taxonomy" id="332411"/>
    <lineage>
        <taxon>Bacteria</taxon>
        <taxon>Pseudomonadati</taxon>
        <taxon>Pseudomonadota</taxon>
        <taxon>Betaproteobacteria</taxon>
        <taxon>Neisseriales</taxon>
        <taxon>Chromobacteriaceae</taxon>
        <taxon>Aquitalea</taxon>
    </lineage>
</organism>
<keyword evidence="3 7" id="KW-0812">Transmembrane</keyword>
<keyword evidence="6" id="KW-0175">Coiled coil</keyword>
<dbReference type="PANTHER" id="PTHR32309">
    <property type="entry name" value="TYROSINE-PROTEIN KINASE"/>
    <property type="match status" value="1"/>
</dbReference>
<dbReference type="InterPro" id="IPR003856">
    <property type="entry name" value="LPS_length_determ_N"/>
</dbReference>
<comment type="subcellular location">
    <subcellularLocation>
        <location evidence="1">Cell membrane</location>
        <topology evidence="1">Multi-pass membrane protein</topology>
    </subcellularLocation>
</comment>
<keyword evidence="4 7" id="KW-1133">Transmembrane helix</keyword>
<evidence type="ECO:0000256" key="4">
    <source>
        <dbReference type="ARBA" id="ARBA00022989"/>
    </source>
</evidence>
<dbReference type="InterPro" id="IPR050445">
    <property type="entry name" value="Bact_polysacc_biosynth/exp"/>
</dbReference>
<dbReference type="Gene3D" id="3.30.1890.10">
    <property type="entry name" value="FepE-like"/>
    <property type="match status" value="1"/>
</dbReference>
<dbReference type="Proteomes" id="UP000248395">
    <property type="component" value="Unassembled WGS sequence"/>
</dbReference>
<feature type="transmembrane region" description="Helical" evidence="7">
    <location>
        <begin position="71"/>
        <end position="91"/>
    </location>
</feature>